<dbReference type="Gene3D" id="6.20.20.10">
    <property type="match status" value="2"/>
</dbReference>
<reference evidence="1 2" key="1">
    <citation type="submission" date="2020-10" db="EMBL/GenBank/DDBJ databases">
        <title>Genomic Encyclopedia of Type Strains, Phase IV (KMG-IV): sequencing the most valuable type-strain genomes for metagenomic binning, comparative biology and taxonomic classification.</title>
        <authorList>
            <person name="Goeker M."/>
        </authorList>
    </citation>
    <scope>NUCLEOTIDE SEQUENCE [LARGE SCALE GENOMIC DNA]</scope>
    <source>
        <strain evidence="1 2">DSM 4194</strain>
    </source>
</reference>
<accession>A0ABR9H748</accession>
<protein>
    <submittedName>
        <fullName evidence="1">DNA-directed RNA polymerase subunit RPC12/RpoP</fullName>
    </submittedName>
</protein>
<dbReference type="Proteomes" id="UP000639010">
    <property type="component" value="Unassembled WGS sequence"/>
</dbReference>
<dbReference type="GO" id="GO:0000428">
    <property type="term" value="C:DNA-directed RNA polymerase complex"/>
    <property type="evidence" value="ECO:0007669"/>
    <property type="project" value="UniProtKB-KW"/>
</dbReference>
<organism evidence="1 2">
    <name type="scientific">Desulfomicrobium macestii</name>
    <dbReference type="NCBI Taxonomy" id="90731"/>
    <lineage>
        <taxon>Bacteria</taxon>
        <taxon>Pseudomonadati</taxon>
        <taxon>Thermodesulfobacteriota</taxon>
        <taxon>Desulfovibrionia</taxon>
        <taxon>Desulfovibrionales</taxon>
        <taxon>Desulfomicrobiaceae</taxon>
        <taxon>Desulfomicrobium</taxon>
    </lineage>
</organism>
<dbReference type="SUPFAM" id="SSF57938">
    <property type="entry name" value="DnaJ/Hsp40 cysteine-rich domain"/>
    <property type="match status" value="1"/>
</dbReference>
<evidence type="ECO:0000313" key="1">
    <source>
        <dbReference type="EMBL" id="MBE1426548.1"/>
    </source>
</evidence>
<dbReference type="InterPro" id="IPR036410">
    <property type="entry name" value="HSP_DnaJ_Cys-rich_dom_sf"/>
</dbReference>
<dbReference type="EMBL" id="JADBGG010000028">
    <property type="protein sequence ID" value="MBE1426548.1"/>
    <property type="molecule type" value="Genomic_DNA"/>
</dbReference>
<sequence>MIAEASGILLSRWQPPRPNEIEPRFFDKGLSISCRPTATNIHRCEKCFPFFLRQCEKSRFHHRKTSLSAENRSFKNARSENSRNSEAIMTKELIACGRCQGTGTRDRDGRDPKCTVCGGVGQIFFPIPYTVCGRCKGDGTRDQDGRDPVCPVCHGAGVVFWGSIREF</sequence>
<name>A0ABR9H748_9BACT</name>
<gene>
    <name evidence="1" type="ORF">H4684_003214</name>
</gene>
<evidence type="ECO:0000313" key="2">
    <source>
        <dbReference type="Proteomes" id="UP000639010"/>
    </source>
</evidence>
<keyword evidence="1" id="KW-0240">DNA-directed RNA polymerase</keyword>
<proteinExistence type="predicted"/>
<keyword evidence="1" id="KW-0804">Transcription</keyword>
<comment type="caution">
    <text evidence="1">The sequence shown here is derived from an EMBL/GenBank/DDBJ whole genome shotgun (WGS) entry which is preliminary data.</text>
</comment>
<keyword evidence="2" id="KW-1185">Reference proteome</keyword>